<organism evidence="3 4">
    <name type="scientific">Nitrincola iocasae</name>
    <dbReference type="NCBI Taxonomy" id="2614693"/>
    <lineage>
        <taxon>Bacteria</taxon>
        <taxon>Pseudomonadati</taxon>
        <taxon>Pseudomonadota</taxon>
        <taxon>Gammaproteobacteria</taxon>
        <taxon>Oceanospirillales</taxon>
        <taxon>Oceanospirillaceae</taxon>
        <taxon>Nitrincola</taxon>
    </lineage>
</organism>
<dbReference type="RefSeq" id="WP_151054032.1">
    <property type="nucleotide sequence ID" value="NZ_CP044222.1"/>
</dbReference>
<dbReference type="Proteomes" id="UP000325606">
    <property type="component" value="Chromosome"/>
</dbReference>
<protein>
    <submittedName>
        <fullName evidence="3">DUF3488 domain-containing protein</fullName>
    </submittedName>
</protein>
<dbReference type="InterPro" id="IPR052901">
    <property type="entry name" value="Bact_TGase-like"/>
</dbReference>
<feature type="transmembrane region" description="Helical" evidence="1">
    <location>
        <begin position="7"/>
        <end position="25"/>
    </location>
</feature>
<keyword evidence="1" id="KW-0812">Transmembrane</keyword>
<keyword evidence="1" id="KW-1133">Transmembrane helix</keyword>
<keyword evidence="4" id="KW-1185">Reference proteome</keyword>
<dbReference type="Pfam" id="PF01841">
    <property type="entry name" value="Transglut_core"/>
    <property type="match status" value="1"/>
</dbReference>
<dbReference type="EMBL" id="CP044222">
    <property type="protein sequence ID" value="QEW05996.1"/>
    <property type="molecule type" value="Genomic_DNA"/>
</dbReference>
<evidence type="ECO:0000313" key="3">
    <source>
        <dbReference type="EMBL" id="QEW05996.1"/>
    </source>
</evidence>
<reference evidence="3 4" key="1">
    <citation type="submission" date="2019-09" db="EMBL/GenBank/DDBJ databases">
        <title>Nitrincola iocasae sp. nov., a bacterium isolated from the sediment collected at a cold seep field in South China Sea.</title>
        <authorList>
            <person name="Zhang H."/>
            <person name="Wang H."/>
            <person name="Li C."/>
        </authorList>
    </citation>
    <scope>NUCLEOTIDE SEQUENCE [LARGE SCALE GENOMIC DNA]</scope>
    <source>
        <strain evidence="3 4">KXZD1103</strain>
    </source>
</reference>
<dbReference type="PANTHER" id="PTHR42736:SF1">
    <property type="entry name" value="PROTEIN-GLUTAMINE GAMMA-GLUTAMYLTRANSFERASE"/>
    <property type="match status" value="1"/>
</dbReference>
<dbReference type="PANTHER" id="PTHR42736">
    <property type="entry name" value="PROTEIN-GLUTAMINE GAMMA-GLUTAMYLTRANSFERASE"/>
    <property type="match status" value="1"/>
</dbReference>
<feature type="transmembrane region" description="Helical" evidence="1">
    <location>
        <begin position="170"/>
        <end position="189"/>
    </location>
</feature>
<feature type="domain" description="Transglutaminase-like" evidence="2">
    <location>
        <begin position="399"/>
        <end position="470"/>
    </location>
</feature>
<evidence type="ECO:0000256" key="1">
    <source>
        <dbReference type="SAM" id="Phobius"/>
    </source>
</evidence>
<dbReference type="KEGG" id="nik:F5I99_05530"/>
<dbReference type="Gene3D" id="3.10.620.30">
    <property type="match status" value="1"/>
</dbReference>
<feature type="transmembrane region" description="Helical" evidence="1">
    <location>
        <begin position="130"/>
        <end position="149"/>
    </location>
</feature>
<dbReference type="AlphaFoldDB" id="A0A5J6LC65"/>
<dbReference type="InterPro" id="IPR021878">
    <property type="entry name" value="TgpA_N"/>
</dbReference>
<dbReference type="InterPro" id="IPR002931">
    <property type="entry name" value="Transglutaminase-like"/>
</dbReference>
<dbReference type="Pfam" id="PF13559">
    <property type="entry name" value="DUF4129"/>
    <property type="match status" value="1"/>
</dbReference>
<evidence type="ECO:0000313" key="4">
    <source>
        <dbReference type="Proteomes" id="UP000325606"/>
    </source>
</evidence>
<feature type="transmembrane region" description="Helical" evidence="1">
    <location>
        <begin position="61"/>
        <end position="77"/>
    </location>
</feature>
<evidence type="ECO:0000259" key="2">
    <source>
        <dbReference type="SMART" id="SM00460"/>
    </source>
</evidence>
<dbReference type="SMART" id="SM00460">
    <property type="entry name" value="TGc"/>
    <property type="match status" value="1"/>
</dbReference>
<dbReference type="SUPFAM" id="SSF54001">
    <property type="entry name" value="Cysteine proteinases"/>
    <property type="match status" value="1"/>
</dbReference>
<dbReference type="Pfam" id="PF11992">
    <property type="entry name" value="TgpA_N"/>
    <property type="match status" value="1"/>
</dbReference>
<dbReference type="InterPro" id="IPR038765">
    <property type="entry name" value="Papain-like_cys_pep_sf"/>
</dbReference>
<sequence length="663" mass="74932">MKAGIEKISRSAVIWQLLAFAAVVIPHVGWLPVWVMVICAVCVAARLMIHSGRWSFPHWSLRLVLVIGAAAGLLLSFNRDASLNAMAALLIIGLALKLLEIYRRRDALVLLYVALFVAATTFLFEQGMAMALVILLTVVVVVAALNSIWQDPLREDMRRPLKLSVKMLGPALPLMLVLFFLFPRIGPLWSVELDRSAARTGLSESMSPGDISQLTRSGELAFRAVFADQPPPASLRYWRVLVLSAFDGREWTPGRFRAVEREPLIALAEPISYEIVQEPSGRRWQFALDMPTSPPPQAEMTAQRTLLASSEVMQRVQYPLSSVPAYQLSPQLSSEAHDYYTRLPRQANPRSRDLAEQWWQASNADTAAFIDQLFGYFNASFIYTLEPAALGRHSVDDFLFETQQGFCEHFASAAAFMLRAAGMPARVVTGYQGGEWNANQNYLTLRQYDAHAWVEVWLDNQGWVRLDPTAAVAPERIEQSADQLFSGQAGFLADSPLSALRLARQGWLLQARMYYDSLNFAWQRWVLNYHDQQQNVLQDWLGELTPLKMALALLLPGALIISWLAWRLLRSKTRMDPLQKRLQILLKTLANRGFQRQPEETLSGLVTRIAQADPLLAEQLRPVAEAYAALRYQSVNEVKARRQVMICLDMAQKYVNRYKRAYK</sequence>
<feature type="transmembrane region" description="Helical" evidence="1">
    <location>
        <begin position="107"/>
        <end position="124"/>
    </location>
</feature>
<feature type="transmembrane region" description="Helical" evidence="1">
    <location>
        <begin position="549"/>
        <end position="569"/>
    </location>
</feature>
<proteinExistence type="predicted"/>
<dbReference type="InterPro" id="IPR025403">
    <property type="entry name" value="TgpA-like_C"/>
</dbReference>
<accession>A0A5J6LC65</accession>
<name>A0A5J6LC65_9GAMM</name>
<keyword evidence="1" id="KW-0472">Membrane</keyword>
<gene>
    <name evidence="3" type="ORF">F5I99_05530</name>
</gene>